<comment type="caution">
    <text evidence="6">The sequence shown here is derived from an EMBL/GenBank/DDBJ whole genome shotgun (WGS) entry which is preliminary data.</text>
</comment>
<keyword evidence="7" id="KW-1185">Reference proteome</keyword>
<dbReference type="PANTHER" id="PTHR13610">
    <property type="entry name" value="METHYLTRANSFERASE DOMAIN-CONTAINING PROTEIN"/>
    <property type="match status" value="1"/>
</dbReference>
<dbReference type="EMBL" id="JACHIA010000025">
    <property type="protein sequence ID" value="MBB6073491.1"/>
    <property type="molecule type" value="Genomic_DNA"/>
</dbReference>
<evidence type="ECO:0000256" key="3">
    <source>
        <dbReference type="ARBA" id="ARBA00022691"/>
    </source>
</evidence>
<keyword evidence="3" id="KW-0949">S-adenosyl-L-methionine</keyword>
<feature type="domain" description="Methyltransferase" evidence="5">
    <location>
        <begin position="57"/>
        <end position="136"/>
    </location>
</feature>
<gene>
    <name evidence="6" type="ORF">HNQ61_005161</name>
</gene>
<dbReference type="SUPFAM" id="SSF53335">
    <property type="entry name" value="S-adenosyl-L-methionine-dependent methyltransferases"/>
    <property type="match status" value="1"/>
</dbReference>
<dbReference type="Proteomes" id="UP000582837">
    <property type="component" value="Unassembled WGS sequence"/>
</dbReference>
<name>A0A841H5T1_9BACT</name>
<organism evidence="6 7">
    <name type="scientific">Longimicrobium terrae</name>
    <dbReference type="NCBI Taxonomy" id="1639882"/>
    <lineage>
        <taxon>Bacteria</taxon>
        <taxon>Pseudomonadati</taxon>
        <taxon>Gemmatimonadota</taxon>
        <taxon>Longimicrobiia</taxon>
        <taxon>Longimicrobiales</taxon>
        <taxon>Longimicrobiaceae</taxon>
        <taxon>Longimicrobium</taxon>
    </lineage>
</organism>
<dbReference type="InterPro" id="IPR041698">
    <property type="entry name" value="Methyltransf_25"/>
</dbReference>
<dbReference type="AlphaFoldDB" id="A0A841H5T1"/>
<protein>
    <submittedName>
        <fullName evidence="6">Protein-L-isoaspartate O-methyltransferase</fullName>
    </submittedName>
</protein>
<keyword evidence="4" id="KW-0732">Signal</keyword>
<evidence type="ECO:0000256" key="2">
    <source>
        <dbReference type="ARBA" id="ARBA00022679"/>
    </source>
</evidence>
<dbReference type="InterPro" id="IPR029063">
    <property type="entry name" value="SAM-dependent_MTases_sf"/>
</dbReference>
<feature type="chain" id="PRO_5032892173" evidence="4">
    <location>
        <begin position="23"/>
        <end position="277"/>
    </location>
</feature>
<dbReference type="RefSeq" id="WP_205762040.1">
    <property type="nucleotide sequence ID" value="NZ_JABDTL010000002.1"/>
</dbReference>
<evidence type="ECO:0000313" key="6">
    <source>
        <dbReference type="EMBL" id="MBB6073491.1"/>
    </source>
</evidence>
<dbReference type="InterPro" id="IPR026170">
    <property type="entry name" value="FAM173A/B"/>
</dbReference>
<evidence type="ECO:0000256" key="1">
    <source>
        <dbReference type="ARBA" id="ARBA00022603"/>
    </source>
</evidence>
<keyword evidence="1 6" id="KW-0489">Methyltransferase</keyword>
<evidence type="ECO:0000313" key="7">
    <source>
        <dbReference type="Proteomes" id="UP000582837"/>
    </source>
</evidence>
<sequence>MHTAVRLCWAAVAALLALPLAAQQPPGIDVPYVTTPPEVVAQMLALARPTRNDVLYDLGSGDGRIVIEAARRFGTRGLGVDIDPVRVEEATDNARRRGVQDRVRFRRQDLFATDLRPASIVTLYLLPNLNLELRPKLFEQLRPGTRVVSHAFHMGDWAPDTVVAVRVNQGVGRAMVYAWTIPAQIAGRWTLTTPEGRRVTLQLRQQYQRFTGPGVSGRLVGDRIDITLTERVNGRPLTRRLSGRVTGDGMSGSVAGGGAWRAMRAPAIRSATSTAPR</sequence>
<accession>A0A841H5T1</accession>
<reference evidence="6 7" key="1">
    <citation type="submission" date="2020-08" db="EMBL/GenBank/DDBJ databases">
        <title>Genomic Encyclopedia of Type Strains, Phase IV (KMG-IV): sequencing the most valuable type-strain genomes for metagenomic binning, comparative biology and taxonomic classification.</title>
        <authorList>
            <person name="Goeker M."/>
        </authorList>
    </citation>
    <scope>NUCLEOTIDE SEQUENCE [LARGE SCALE GENOMIC DNA]</scope>
    <source>
        <strain evidence="6 7">DSM 29007</strain>
    </source>
</reference>
<dbReference type="GO" id="GO:0032259">
    <property type="term" value="P:methylation"/>
    <property type="evidence" value="ECO:0007669"/>
    <property type="project" value="UniProtKB-KW"/>
</dbReference>
<dbReference type="CDD" id="cd02440">
    <property type="entry name" value="AdoMet_MTases"/>
    <property type="match status" value="1"/>
</dbReference>
<keyword evidence="2 6" id="KW-0808">Transferase</keyword>
<feature type="signal peptide" evidence="4">
    <location>
        <begin position="1"/>
        <end position="22"/>
    </location>
</feature>
<dbReference type="GO" id="GO:0016279">
    <property type="term" value="F:protein-lysine N-methyltransferase activity"/>
    <property type="evidence" value="ECO:0007669"/>
    <property type="project" value="InterPro"/>
</dbReference>
<proteinExistence type="predicted"/>
<evidence type="ECO:0000259" key="5">
    <source>
        <dbReference type="Pfam" id="PF13649"/>
    </source>
</evidence>
<evidence type="ECO:0000256" key="4">
    <source>
        <dbReference type="SAM" id="SignalP"/>
    </source>
</evidence>
<dbReference type="PANTHER" id="PTHR13610:SF11">
    <property type="entry name" value="METHYLTRANSFERASE DOMAIN-CONTAINING PROTEIN"/>
    <property type="match status" value="1"/>
</dbReference>
<dbReference type="Gene3D" id="3.40.50.150">
    <property type="entry name" value="Vaccinia Virus protein VP39"/>
    <property type="match status" value="1"/>
</dbReference>
<dbReference type="Pfam" id="PF13649">
    <property type="entry name" value="Methyltransf_25"/>
    <property type="match status" value="1"/>
</dbReference>